<name>A0ABV7CZ24_9BACI</name>
<dbReference type="EMBL" id="JBHRSA010000058">
    <property type="protein sequence ID" value="MFC3041771.1"/>
    <property type="molecule type" value="Genomic_DNA"/>
</dbReference>
<dbReference type="InterPro" id="IPR021377">
    <property type="entry name" value="DUF3006"/>
</dbReference>
<reference evidence="2" key="1">
    <citation type="journal article" date="2019" name="Int. J. Syst. Evol. Microbiol.">
        <title>The Global Catalogue of Microorganisms (GCM) 10K type strain sequencing project: providing services to taxonomists for standard genome sequencing and annotation.</title>
        <authorList>
            <consortium name="The Broad Institute Genomics Platform"/>
            <consortium name="The Broad Institute Genome Sequencing Center for Infectious Disease"/>
            <person name="Wu L."/>
            <person name="Ma J."/>
        </authorList>
    </citation>
    <scope>NUCLEOTIDE SEQUENCE [LARGE SCALE GENOMIC DNA]</scope>
    <source>
        <strain evidence="2">KCTC 13128</strain>
    </source>
</reference>
<protein>
    <submittedName>
        <fullName evidence="1">DUF3006 domain-containing protein</fullName>
    </submittedName>
</protein>
<evidence type="ECO:0000313" key="2">
    <source>
        <dbReference type="Proteomes" id="UP001595279"/>
    </source>
</evidence>
<gene>
    <name evidence="1" type="ORF">ACFOGI_16170</name>
</gene>
<organism evidence="1 2">
    <name type="scientific">Virgibacillus xinjiangensis</name>
    <dbReference type="NCBI Taxonomy" id="393090"/>
    <lineage>
        <taxon>Bacteria</taxon>
        <taxon>Bacillati</taxon>
        <taxon>Bacillota</taxon>
        <taxon>Bacilli</taxon>
        <taxon>Bacillales</taxon>
        <taxon>Bacillaceae</taxon>
        <taxon>Virgibacillus</taxon>
    </lineage>
</organism>
<dbReference type="Pfam" id="PF11213">
    <property type="entry name" value="DUF3006"/>
    <property type="match status" value="1"/>
</dbReference>
<dbReference type="Proteomes" id="UP001595279">
    <property type="component" value="Unassembled WGS sequence"/>
</dbReference>
<keyword evidence="2" id="KW-1185">Reference proteome</keyword>
<accession>A0ABV7CZ24</accession>
<sequence>MRHHITGKVLLTTLLYVSTMMFGHTVEGEGTWTEAVVDRLEGEYAVLLVEPDEAELMIPITELPEGVRDGVWLDVRLEGDMVLDAAIDQEHTEERERKARDLLERLKAKWNE</sequence>
<evidence type="ECO:0000313" key="1">
    <source>
        <dbReference type="EMBL" id="MFC3041771.1"/>
    </source>
</evidence>
<comment type="caution">
    <text evidence="1">The sequence shown here is derived from an EMBL/GenBank/DDBJ whole genome shotgun (WGS) entry which is preliminary data.</text>
</comment>
<dbReference type="RefSeq" id="WP_390274836.1">
    <property type="nucleotide sequence ID" value="NZ_JBHRSA010000058.1"/>
</dbReference>
<proteinExistence type="predicted"/>